<name>A0AA36B0Z6_OCTVU</name>
<gene>
    <name evidence="4" type="ORF">OCTVUL_1B028441</name>
</gene>
<reference evidence="4" key="1">
    <citation type="submission" date="2023-08" db="EMBL/GenBank/DDBJ databases">
        <authorList>
            <person name="Alioto T."/>
            <person name="Alioto T."/>
            <person name="Gomez Garrido J."/>
        </authorList>
    </citation>
    <scope>NUCLEOTIDE SEQUENCE</scope>
</reference>
<evidence type="ECO:0000256" key="2">
    <source>
        <dbReference type="SAM" id="MobiDB-lite"/>
    </source>
</evidence>
<dbReference type="Proteomes" id="UP001162480">
    <property type="component" value="Chromosome 7"/>
</dbReference>
<dbReference type="InterPro" id="IPR036875">
    <property type="entry name" value="Znf_CCHC_sf"/>
</dbReference>
<feature type="region of interest" description="Disordered" evidence="2">
    <location>
        <begin position="200"/>
        <end position="223"/>
    </location>
</feature>
<feature type="region of interest" description="Disordered" evidence="2">
    <location>
        <begin position="30"/>
        <end position="124"/>
    </location>
</feature>
<dbReference type="EMBL" id="OX597820">
    <property type="protein sequence ID" value="CAI9725308.1"/>
    <property type="molecule type" value="Genomic_DNA"/>
</dbReference>
<evidence type="ECO:0000259" key="3">
    <source>
        <dbReference type="PROSITE" id="PS50158"/>
    </source>
</evidence>
<evidence type="ECO:0000313" key="4">
    <source>
        <dbReference type="EMBL" id="CAI9725308.1"/>
    </source>
</evidence>
<keyword evidence="5" id="KW-1185">Reference proteome</keyword>
<dbReference type="Gene3D" id="4.10.60.10">
    <property type="entry name" value="Zinc finger, CCHC-type"/>
    <property type="match status" value="1"/>
</dbReference>
<keyword evidence="1" id="KW-0863">Zinc-finger</keyword>
<evidence type="ECO:0000313" key="5">
    <source>
        <dbReference type="Proteomes" id="UP001162480"/>
    </source>
</evidence>
<dbReference type="SMART" id="SM00343">
    <property type="entry name" value="ZnF_C2HC"/>
    <property type="match status" value="1"/>
</dbReference>
<dbReference type="GO" id="GO:0003676">
    <property type="term" value="F:nucleic acid binding"/>
    <property type="evidence" value="ECO:0007669"/>
    <property type="project" value="InterPro"/>
</dbReference>
<dbReference type="PROSITE" id="PS50158">
    <property type="entry name" value="ZF_CCHC"/>
    <property type="match status" value="1"/>
</dbReference>
<protein>
    <submittedName>
        <fullName evidence="4">XP_029647626.1protein SREK1IP1-like</fullName>
    </submittedName>
</protein>
<accession>A0AA36B0Z6</accession>
<keyword evidence="1" id="KW-0479">Metal-binding</keyword>
<keyword evidence="1" id="KW-0862">Zinc</keyword>
<sequence>MTLEKIPEVIDTMGTKLVVMVEGREPRCFKCGKKGHVRSECKSGEEKEKEENNIEEDSEDETTENGKTEEGSTEEENESGNKEETEWKIAGSKRKLKRNVKSLAKMQTQRRHEKAKKSKTKERREKEVLYMAARTSNSRLMSQIQIKKLKRTGCKNVKDGFEVYHVDRTSYNVLANDYRSDVGPMRWDISDHLYEGLIKTTPRAREKEKEADPPPPFSEDTGN</sequence>
<dbReference type="GO" id="GO:0008270">
    <property type="term" value="F:zinc ion binding"/>
    <property type="evidence" value="ECO:0007669"/>
    <property type="project" value="UniProtKB-KW"/>
</dbReference>
<proteinExistence type="predicted"/>
<feature type="compositionally biased region" description="Basic residues" evidence="2">
    <location>
        <begin position="91"/>
        <end position="100"/>
    </location>
</feature>
<dbReference type="AlphaFoldDB" id="A0AA36B0Z6"/>
<feature type="compositionally biased region" description="Basic and acidic residues" evidence="2">
    <location>
        <begin position="37"/>
        <end position="52"/>
    </location>
</feature>
<dbReference type="SUPFAM" id="SSF57756">
    <property type="entry name" value="Retrovirus zinc finger-like domains"/>
    <property type="match status" value="1"/>
</dbReference>
<feature type="compositionally biased region" description="Basic and acidic residues" evidence="2">
    <location>
        <begin position="203"/>
        <end position="212"/>
    </location>
</feature>
<organism evidence="4 5">
    <name type="scientific">Octopus vulgaris</name>
    <name type="common">Common octopus</name>
    <dbReference type="NCBI Taxonomy" id="6645"/>
    <lineage>
        <taxon>Eukaryota</taxon>
        <taxon>Metazoa</taxon>
        <taxon>Spiralia</taxon>
        <taxon>Lophotrochozoa</taxon>
        <taxon>Mollusca</taxon>
        <taxon>Cephalopoda</taxon>
        <taxon>Coleoidea</taxon>
        <taxon>Octopodiformes</taxon>
        <taxon>Octopoda</taxon>
        <taxon>Incirrata</taxon>
        <taxon>Octopodidae</taxon>
        <taxon>Octopus</taxon>
    </lineage>
</organism>
<dbReference type="InterPro" id="IPR001878">
    <property type="entry name" value="Znf_CCHC"/>
</dbReference>
<feature type="compositionally biased region" description="Basic residues" evidence="2">
    <location>
        <begin position="108"/>
        <end position="121"/>
    </location>
</feature>
<evidence type="ECO:0000256" key="1">
    <source>
        <dbReference type="PROSITE-ProRule" id="PRU00047"/>
    </source>
</evidence>
<feature type="domain" description="CCHC-type" evidence="3">
    <location>
        <begin position="27"/>
        <end position="43"/>
    </location>
</feature>
<dbReference type="Pfam" id="PF00098">
    <property type="entry name" value="zf-CCHC"/>
    <property type="match status" value="1"/>
</dbReference>
<feature type="compositionally biased region" description="Acidic residues" evidence="2">
    <location>
        <begin position="53"/>
        <end position="63"/>
    </location>
</feature>